<sequence length="209" mass="22986">QPARRFPGEVRHELLSRRPLRRAALPLLVRVYPPARRPVRRRAAADDRRAAGNFEAAAEEGGAPRRGARPAGGAGRGRPRRPAAQDAPAQRAAGLPAGLRGAAEVLRRAAAEEGGGGRRRGAAGRPPRRIPVPRAGSRGSRRRGRRSTPGLSAQRVVFRVLRRLRHLRTRDGPRRGRRVGVRRRSGHAGQPVLGRRRRLAPRDRRPRSV</sequence>
<feature type="compositionally biased region" description="Low complexity" evidence="1">
    <location>
        <begin position="51"/>
        <end position="61"/>
    </location>
</feature>
<feature type="compositionally biased region" description="Basic residues" evidence="1">
    <location>
        <begin position="117"/>
        <end position="128"/>
    </location>
</feature>
<dbReference type="EMBL" id="JAEFCI010001314">
    <property type="protein sequence ID" value="KAG5462992.1"/>
    <property type="molecule type" value="Genomic_DNA"/>
</dbReference>
<feature type="compositionally biased region" description="Basic residues" evidence="1">
    <location>
        <begin position="175"/>
        <end position="186"/>
    </location>
</feature>
<feature type="non-terminal residue" evidence="2">
    <location>
        <position position="1"/>
    </location>
</feature>
<keyword evidence="3" id="KW-1185">Reference proteome</keyword>
<dbReference type="AlphaFoldDB" id="A0A8H8A173"/>
<feature type="compositionally biased region" description="Low complexity" evidence="1">
    <location>
        <begin position="82"/>
        <end position="96"/>
    </location>
</feature>
<evidence type="ECO:0000256" key="1">
    <source>
        <dbReference type="SAM" id="MobiDB-lite"/>
    </source>
</evidence>
<organism evidence="2 3">
    <name type="scientific">Olpidium bornovanus</name>
    <dbReference type="NCBI Taxonomy" id="278681"/>
    <lineage>
        <taxon>Eukaryota</taxon>
        <taxon>Fungi</taxon>
        <taxon>Fungi incertae sedis</taxon>
        <taxon>Olpidiomycota</taxon>
        <taxon>Olpidiomycotina</taxon>
        <taxon>Olpidiomycetes</taxon>
        <taxon>Olpidiales</taxon>
        <taxon>Olpidiaceae</taxon>
        <taxon>Olpidium</taxon>
    </lineage>
</organism>
<feature type="region of interest" description="Disordered" evidence="1">
    <location>
        <begin position="35"/>
        <end position="96"/>
    </location>
</feature>
<reference evidence="2 3" key="1">
    <citation type="journal article" name="Sci. Rep.">
        <title>Genome-scale phylogenetic analyses confirm Olpidium as the closest living zoosporic fungus to the non-flagellated, terrestrial fungi.</title>
        <authorList>
            <person name="Chang Y."/>
            <person name="Rochon D."/>
            <person name="Sekimoto S."/>
            <person name="Wang Y."/>
            <person name="Chovatia M."/>
            <person name="Sandor L."/>
            <person name="Salamov A."/>
            <person name="Grigoriev I.V."/>
            <person name="Stajich J.E."/>
            <person name="Spatafora J.W."/>
        </authorList>
    </citation>
    <scope>NUCLEOTIDE SEQUENCE [LARGE SCALE GENOMIC DNA]</scope>
    <source>
        <strain evidence="2">S191</strain>
    </source>
</reference>
<feature type="region of interest" description="Disordered" evidence="1">
    <location>
        <begin position="167"/>
        <end position="209"/>
    </location>
</feature>
<proteinExistence type="predicted"/>
<evidence type="ECO:0000313" key="3">
    <source>
        <dbReference type="Proteomes" id="UP000673691"/>
    </source>
</evidence>
<feature type="region of interest" description="Disordered" evidence="1">
    <location>
        <begin position="110"/>
        <end position="154"/>
    </location>
</feature>
<gene>
    <name evidence="2" type="ORF">BJ554DRAFT_2504</name>
</gene>
<accession>A0A8H8A173</accession>
<protein>
    <submittedName>
        <fullName evidence="2">Uncharacterized protein</fullName>
    </submittedName>
</protein>
<name>A0A8H8A173_9FUNG</name>
<comment type="caution">
    <text evidence="2">The sequence shown here is derived from an EMBL/GenBank/DDBJ whole genome shotgun (WGS) entry which is preliminary data.</text>
</comment>
<evidence type="ECO:0000313" key="2">
    <source>
        <dbReference type="EMBL" id="KAG5462992.1"/>
    </source>
</evidence>
<dbReference type="Proteomes" id="UP000673691">
    <property type="component" value="Unassembled WGS sequence"/>
</dbReference>
<feature type="compositionally biased region" description="Basic residues" evidence="1">
    <location>
        <begin position="194"/>
        <end position="209"/>
    </location>
</feature>